<dbReference type="RefSeq" id="WP_179241974.1">
    <property type="nucleotide sequence ID" value="NZ_CP058595.1"/>
</dbReference>
<evidence type="ECO:0000259" key="2">
    <source>
        <dbReference type="Pfam" id="PF14129"/>
    </source>
</evidence>
<evidence type="ECO:0000313" key="4">
    <source>
        <dbReference type="Proteomes" id="UP000509302"/>
    </source>
</evidence>
<dbReference type="InterPro" id="IPR025381">
    <property type="entry name" value="DUF4296"/>
</dbReference>
<evidence type="ECO:0000256" key="1">
    <source>
        <dbReference type="SAM" id="MobiDB-lite"/>
    </source>
</evidence>
<name>A0A7H9AQJ6_9FLAO</name>
<dbReference type="Proteomes" id="UP000509302">
    <property type="component" value="Chromosome"/>
</dbReference>
<feature type="region of interest" description="Disordered" evidence="1">
    <location>
        <begin position="119"/>
        <end position="140"/>
    </location>
</feature>
<evidence type="ECO:0000313" key="3">
    <source>
        <dbReference type="EMBL" id="QLG45687.1"/>
    </source>
</evidence>
<keyword evidence="4" id="KW-1185">Reference proteome</keyword>
<dbReference type="Pfam" id="PF14129">
    <property type="entry name" value="DUF4296"/>
    <property type="match status" value="1"/>
</dbReference>
<dbReference type="EMBL" id="CP058595">
    <property type="protein sequence ID" value="QLG45687.1"/>
    <property type="molecule type" value="Genomic_DNA"/>
</dbReference>
<reference evidence="3 4" key="1">
    <citation type="journal article" date="2006" name="Int. J. Syst. Evol. Microbiol.">
        <title>Costertonia aggregata gen. nov., sp. nov., a mesophilic marine bacterium of the family Flavobacteriaceae, isolated from a mature biofilm.</title>
        <authorList>
            <person name="Kwon K.K."/>
            <person name="Lee Y.K."/>
            <person name="Lee H.K."/>
        </authorList>
    </citation>
    <scope>NUCLEOTIDE SEQUENCE [LARGE SCALE GENOMIC DNA]</scope>
    <source>
        <strain evidence="3 4">KCCM 42265</strain>
    </source>
</reference>
<dbReference type="KEGG" id="cagg:HYG79_10120"/>
<protein>
    <submittedName>
        <fullName evidence="3">DUF4296 domain-containing protein</fullName>
    </submittedName>
</protein>
<organism evidence="3 4">
    <name type="scientific">Costertonia aggregata</name>
    <dbReference type="NCBI Taxonomy" id="343403"/>
    <lineage>
        <taxon>Bacteria</taxon>
        <taxon>Pseudomonadati</taxon>
        <taxon>Bacteroidota</taxon>
        <taxon>Flavobacteriia</taxon>
        <taxon>Flavobacteriales</taxon>
        <taxon>Flavobacteriaceae</taxon>
        <taxon>Costertonia</taxon>
    </lineage>
</organism>
<proteinExistence type="predicted"/>
<dbReference type="AlphaFoldDB" id="A0A7H9AQJ6"/>
<accession>A0A7H9AQJ6</accession>
<sequence length="140" mass="16161">MKTYCLICIAAVFVASCAEEMVKKPEDLIPEEKMTEILYDLAIINSAKNTSAEILRENNIETMFFIFEKYKIDSAQFVRSDVYYSSLPLQYEAIYKGVEKKLEEKKKEIDALMKIQMDSTSKKTDKKASSLKNTIKEDED</sequence>
<dbReference type="PROSITE" id="PS51257">
    <property type="entry name" value="PROKAR_LIPOPROTEIN"/>
    <property type="match status" value="1"/>
</dbReference>
<feature type="domain" description="DUF4296" evidence="2">
    <location>
        <begin position="25"/>
        <end position="108"/>
    </location>
</feature>
<gene>
    <name evidence="3" type="ORF">HYG79_10120</name>
</gene>